<feature type="compositionally biased region" description="Low complexity" evidence="2">
    <location>
        <begin position="929"/>
        <end position="939"/>
    </location>
</feature>
<feature type="region of interest" description="Disordered" evidence="2">
    <location>
        <begin position="1"/>
        <end position="30"/>
    </location>
</feature>
<dbReference type="AlphaFoldDB" id="A0A1G4HY61"/>
<protein>
    <submittedName>
        <fullName evidence="3">Uncharacterized protein</fullName>
    </submittedName>
</protein>
<evidence type="ECO:0000256" key="2">
    <source>
        <dbReference type="SAM" id="MobiDB-lite"/>
    </source>
</evidence>
<keyword evidence="1" id="KW-0175">Coiled coil</keyword>
<feature type="compositionally biased region" description="Polar residues" evidence="2">
    <location>
        <begin position="902"/>
        <end position="914"/>
    </location>
</feature>
<feature type="coiled-coil region" evidence="1">
    <location>
        <begin position="338"/>
        <end position="485"/>
    </location>
</feature>
<accession>A0A1G4HY61</accession>
<feature type="region of interest" description="Disordered" evidence="2">
    <location>
        <begin position="679"/>
        <end position="738"/>
    </location>
</feature>
<dbReference type="Proteomes" id="UP000195570">
    <property type="component" value="Unassembled WGS sequence"/>
</dbReference>
<feature type="coiled-coil region" evidence="1">
    <location>
        <begin position="89"/>
        <end position="200"/>
    </location>
</feature>
<evidence type="ECO:0000313" key="4">
    <source>
        <dbReference type="Proteomes" id="UP000195570"/>
    </source>
</evidence>
<feature type="compositionally biased region" description="Polar residues" evidence="2">
    <location>
        <begin position="21"/>
        <end position="30"/>
    </location>
</feature>
<dbReference type="EMBL" id="CZPT02000020">
    <property type="protein sequence ID" value="SCU64240.1"/>
    <property type="molecule type" value="Genomic_DNA"/>
</dbReference>
<reference evidence="3" key="1">
    <citation type="submission" date="2016-09" db="EMBL/GenBank/DDBJ databases">
        <authorList>
            <person name="Hebert L."/>
            <person name="Moumen B."/>
        </authorList>
    </citation>
    <scope>NUCLEOTIDE SEQUENCE [LARGE SCALE GENOMIC DNA]</scope>
    <source>
        <strain evidence="3">OVI</strain>
    </source>
</reference>
<dbReference type="RefSeq" id="XP_067076026.1">
    <property type="nucleotide sequence ID" value="XM_067219925.1"/>
</dbReference>
<dbReference type="VEuPathDB" id="TriTrypDB:TEOVI_000511400"/>
<feature type="region of interest" description="Disordered" evidence="2">
    <location>
        <begin position="893"/>
        <end position="943"/>
    </location>
</feature>
<gene>
    <name evidence="3" type="ORF">TEOVI_000511400</name>
</gene>
<proteinExistence type="predicted"/>
<name>A0A1G4HY61_TRYEQ</name>
<comment type="caution">
    <text evidence="3">The sequence shown here is derived from an EMBL/GenBank/DDBJ whole genome shotgun (WGS) entry which is preliminary data.</text>
</comment>
<dbReference type="GeneID" id="92379054"/>
<feature type="coiled-coil region" evidence="1">
    <location>
        <begin position="522"/>
        <end position="648"/>
    </location>
</feature>
<sequence>MGEAMGMHNVAQPVQHEPIRTPSSSSPAKRLQSFSSGAVIYSPMVMQSTTHGTTATSASVGVSGEDASPISSYAAAEYEEIERKQYELRSAVEQRISTLEHALRQREEELEAVRMQLLKTEEDYKFNYNLIKDRDAALAEAATQVQSLYSELKRHRSDDALTTKRLEESEQQAQRLGQRLREVEEEKERALQQMQGAYELREKQLKEDIHNKGILMEKEKQRLHDEYLRRFKALDDARAELATKGQMLATEVEEGWRQQVNRLEAELRASVDAMDALQREKVENEGRLGETSRALSLLKQEHELLQHRFQSITASAADQKQKYEQKLAECRATMNHGITTAEDTVRQHVQRVSTLEAECGRLQRELTELQDRLQTTQFQRDEDTRHFINENRRAQEQYDQAAAQIEEQRRNMDETQRQFSLRLQQLECDLGIALEAKKEAMCRVREYQDRCDGLQREHLQQHSEVERLRRELQQSREEEKITAARALEVQQLADEKTIAASRDVELAHAELQMQQRRMLDSQERAQAEVARLTRELHASEAARHAVEEQYRLVEDANGHRALIEALRCDKETLERKVLDLERANAAIREQVSSFAIELQNDPAVKTAKEMQHRVRELQEDLLRAREDNDQLRSTLREREEEVSRHRIEVLRLRSTGAVFLEQQNVGVRRHQTSEVACGCLSRGDSDRRKQQQPLCGNKKNRLPSDKPAAHEDDSSDRSSSSNRGRGAGFGGQRVVMGKRLAHKDGTLARKVESLRHRCLQLEQDARGLLRERDNLAKELELTRRDVDALTSEKQSLVDLNSLLKAQLREAYRTALECSQQCRRRQAVAGQPPDPRAEAVETVAVEPPNPGRLLTAGDMPNVAGAPRALSLDSERFAALEEELTAIKAHMLHKRSGCSRTSRHQAVSASPGNQKRLQGKPGKEESHCPGASAAPSSRSASQNKVTVVKRGSGAVRHYGYL</sequence>
<keyword evidence="4" id="KW-1185">Reference proteome</keyword>
<feature type="coiled-coil region" evidence="1">
    <location>
        <begin position="751"/>
        <end position="792"/>
    </location>
</feature>
<evidence type="ECO:0000256" key="1">
    <source>
        <dbReference type="SAM" id="Coils"/>
    </source>
</evidence>
<feature type="compositionally biased region" description="Basic and acidic residues" evidence="2">
    <location>
        <begin position="702"/>
        <end position="716"/>
    </location>
</feature>
<evidence type="ECO:0000313" key="3">
    <source>
        <dbReference type="EMBL" id="SCU64240.1"/>
    </source>
</evidence>
<organism evidence="3 4">
    <name type="scientific">Trypanosoma equiperdum</name>
    <dbReference type="NCBI Taxonomy" id="5694"/>
    <lineage>
        <taxon>Eukaryota</taxon>
        <taxon>Discoba</taxon>
        <taxon>Euglenozoa</taxon>
        <taxon>Kinetoplastea</taxon>
        <taxon>Metakinetoplastina</taxon>
        <taxon>Trypanosomatida</taxon>
        <taxon>Trypanosomatidae</taxon>
        <taxon>Trypanosoma</taxon>
    </lineage>
</organism>